<dbReference type="OrthoDB" id="9760040at2"/>
<sequence>MPEPAPIARLADDYLETASSANPFTASVFGVPGYDDRVPDLGEAAELSAGERLLDLAAQAEAIPADGLGDDDRVTRDVLIHSARSEAAPLVDRHLEFTVSGHAGPVAGVLATLAYTSLRTPRSERDYLSRMTGIRAYVDGITVRASAGVASGRVPTRRGVEQTIERVRAYLATPADDDLMVAPAAGTGVEDDVRALVSDSIRPAFAALLETLSGPVLAAARPDERSGLLHLPDGGEMYARAVAAHTTTSRTPDELHRLGLDLLAQLREEFSVLGEKVFGIGDFDAIVDKLRTDPELRYASADDIVADARAAVARAEAALPDWFGRIPSADCVVEPMNAVVAPAAVIGEYMPPAGERPGQYNVNTYQPRTRTRFEYETLSFHEGVPGHHLQFAAAQELTRLPAFRRYLYIAAFGEGWGLYAERLADEMGLYSDDLFRFGMLSCDAWRACRLVVDTGLHHHGWTRQQAIDFMLANSAVSPPNVVNEVDRYIAWPGQALAYMTGRLEIDALRRSARERLGGRFDIRAFHDAVLGNGAVPLAVLSTEIHRWIGDQAAHPGS</sequence>
<dbReference type="PANTHER" id="PTHR33361:SF2">
    <property type="entry name" value="DUF885 DOMAIN-CONTAINING PROTEIN"/>
    <property type="match status" value="1"/>
</dbReference>
<dbReference type="STRING" id="561176.SAMN04488561_2519"/>
<evidence type="ECO:0000313" key="1">
    <source>
        <dbReference type="EMBL" id="SEE74518.1"/>
    </source>
</evidence>
<dbReference type="RefSeq" id="WP_069115070.1">
    <property type="nucleotide sequence ID" value="NZ_FNUC01000003.1"/>
</dbReference>
<dbReference type="PANTHER" id="PTHR33361">
    <property type="entry name" value="GLR0591 PROTEIN"/>
    <property type="match status" value="1"/>
</dbReference>
<dbReference type="Pfam" id="PF05960">
    <property type="entry name" value="DUF885"/>
    <property type="match status" value="1"/>
</dbReference>
<organism evidence="1 2">
    <name type="scientific">Jiangella alba</name>
    <dbReference type="NCBI Taxonomy" id="561176"/>
    <lineage>
        <taxon>Bacteria</taxon>
        <taxon>Bacillati</taxon>
        <taxon>Actinomycetota</taxon>
        <taxon>Actinomycetes</taxon>
        <taxon>Jiangellales</taxon>
        <taxon>Jiangellaceae</taxon>
        <taxon>Jiangella</taxon>
    </lineage>
</organism>
<dbReference type="AlphaFoldDB" id="A0A1H5LE62"/>
<proteinExistence type="predicted"/>
<keyword evidence="2" id="KW-1185">Reference proteome</keyword>
<evidence type="ECO:0000313" key="2">
    <source>
        <dbReference type="Proteomes" id="UP000181980"/>
    </source>
</evidence>
<name>A0A1H5LE62_9ACTN</name>
<reference evidence="2" key="1">
    <citation type="submission" date="2016-10" db="EMBL/GenBank/DDBJ databases">
        <authorList>
            <person name="Varghese N."/>
            <person name="Submissions S."/>
        </authorList>
    </citation>
    <scope>NUCLEOTIDE SEQUENCE [LARGE SCALE GENOMIC DNA]</scope>
    <source>
        <strain evidence="2">DSM 45237</strain>
    </source>
</reference>
<dbReference type="InterPro" id="IPR010281">
    <property type="entry name" value="DUF885"/>
</dbReference>
<dbReference type="EMBL" id="FNUC01000003">
    <property type="protein sequence ID" value="SEE74518.1"/>
    <property type="molecule type" value="Genomic_DNA"/>
</dbReference>
<protein>
    <submittedName>
        <fullName evidence="1">Uncharacterized conserved protein, DUF885 familyt</fullName>
    </submittedName>
</protein>
<accession>A0A1H5LE62</accession>
<dbReference type="Proteomes" id="UP000181980">
    <property type="component" value="Unassembled WGS sequence"/>
</dbReference>
<gene>
    <name evidence="1" type="ORF">SAMN04488561_2519</name>
</gene>